<feature type="signal peptide" evidence="2">
    <location>
        <begin position="1"/>
        <end position="25"/>
    </location>
</feature>
<dbReference type="AlphaFoldDB" id="A0A813J7M2"/>
<feature type="transmembrane region" description="Helical" evidence="1">
    <location>
        <begin position="92"/>
        <end position="111"/>
    </location>
</feature>
<gene>
    <name evidence="3" type="ORF">PGLA2088_LOCUS19401</name>
</gene>
<evidence type="ECO:0000313" key="4">
    <source>
        <dbReference type="Proteomes" id="UP000626109"/>
    </source>
</evidence>
<keyword evidence="1" id="KW-0472">Membrane</keyword>
<evidence type="ECO:0000256" key="1">
    <source>
        <dbReference type="SAM" id="Phobius"/>
    </source>
</evidence>
<sequence length="112" mass="12326">MRQLYPAALWFVGVLFAAWPLSADSAECQCTRFRCRSDLGEFVYAVEQMLAVEAQWCVRNNSAYNAQGDCKYCSTNCKEDICDCGRSTSCDWASWAAGGLCMVVGILLIGIA</sequence>
<feature type="chain" id="PRO_5032344147" evidence="2">
    <location>
        <begin position="26"/>
        <end position="112"/>
    </location>
</feature>
<feature type="non-terminal residue" evidence="3">
    <location>
        <position position="1"/>
    </location>
</feature>
<keyword evidence="2" id="KW-0732">Signal</keyword>
<evidence type="ECO:0000256" key="2">
    <source>
        <dbReference type="SAM" id="SignalP"/>
    </source>
</evidence>
<organism evidence="3 4">
    <name type="scientific">Polarella glacialis</name>
    <name type="common">Dinoflagellate</name>
    <dbReference type="NCBI Taxonomy" id="89957"/>
    <lineage>
        <taxon>Eukaryota</taxon>
        <taxon>Sar</taxon>
        <taxon>Alveolata</taxon>
        <taxon>Dinophyceae</taxon>
        <taxon>Suessiales</taxon>
        <taxon>Suessiaceae</taxon>
        <taxon>Polarella</taxon>
    </lineage>
</organism>
<evidence type="ECO:0000313" key="3">
    <source>
        <dbReference type="EMBL" id="CAE8675468.1"/>
    </source>
</evidence>
<name>A0A813J7M2_POLGL</name>
<dbReference type="Proteomes" id="UP000626109">
    <property type="component" value="Unassembled WGS sequence"/>
</dbReference>
<keyword evidence="1" id="KW-0812">Transmembrane</keyword>
<accession>A0A813J7M2</accession>
<proteinExistence type="predicted"/>
<protein>
    <submittedName>
        <fullName evidence="3">Uncharacterized protein</fullName>
    </submittedName>
</protein>
<dbReference type="EMBL" id="CAJNNW010025071">
    <property type="protein sequence ID" value="CAE8675468.1"/>
    <property type="molecule type" value="Genomic_DNA"/>
</dbReference>
<comment type="caution">
    <text evidence="3">The sequence shown here is derived from an EMBL/GenBank/DDBJ whole genome shotgun (WGS) entry which is preliminary data.</text>
</comment>
<reference evidence="3" key="1">
    <citation type="submission" date="2021-02" db="EMBL/GenBank/DDBJ databases">
        <authorList>
            <person name="Dougan E. K."/>
            <person name="Rhodes N."/>
            <person name="Thang M."/>
            <person name="Chan C."/>
        </authorList>
    </citation>
    <scope>NUCLEOTIDE SEQUENCE</scope>
</reference>
<keyword evidence="1" id="KW-1133">Transmembrane helix</keyword>